<dbReference type="EMBL" id="JBHFPV010000006">
    <property type="protein sequence ID" value="MFH6604959.1"/>
    <property type="molecule type" value="Genomic_DNA"/>
</dbReference>
<name>A0ACC7LNV5_9FLAO</name>
<sequence length="197" mass="21482">MLTLVKKIVIYATNTLDLWYNRFIMNHKKVEFVSFPKINGRIFITGGGKLKLGDNVAFNSGKYSNPIGGDTRMTISVAKGALLEIDDFAGISNTAIICHEKMNIGKHVKIGGNVKIYDTDFHSLDPLLRSNSETDRGNTRPVKIGDFCFIGAHSIILKGVVIGDNSIIGAGSVVTKSIPENEIWAGNPAKFIKKLTS</sequence>
<dbReference type="Proteomes" id="UP001595191">
    <property type="component" value="Unassembled WGS sequence"/>
</dbReference>
<keyword evidence="1" id="KW-0808">Transferase</keyword>
<evidence type="ECO:0000313" key="1">
    <source>
        <dbReference type="EMBL" id="MFH6604959.1"/>
    </source>
</evidence>
<keyword evidence="1" id="KW-0012">Acyltransferase</keyword>
<comment type="caution">
    <text evidence="1">The sequence shown here is derived from an EMBL/GenBank/DDBJ whole genome shotgun (WGS) entry which is preliminary data.</text>
</comment>
<protein>
    <submittedName>
        <fullName evidence="1">Acyltransferase</fullName>
    </submittedName>
</protein>
<organism evidence="1 2">
    <name type="scientific">Meishania litoralis</name>
    <dbReference type="NCBI Taxonomy" id="3434685"/>
    <lineage>
        <taxon>Bacteria</taxon>
        <taxon>Pseudomonadati</taxon>
        <taxon>Bacteroidota</taxon>
        <taxon>Flavobacteriia</taxon>
        <taxon>Flavobacteriales</taxon>
        <taxon>Flavobacteriaceae</taxon>
        <taxon>Meishania</taxon>
    </lineage>
</organism>
<accession>A0ACC7LNV5</accession>
<reference evidence="1" key="1">
    <citation type="submission" date="2024-09" db="EMBL/GenBank/DDBJ databases">
        <authorList>
            <person name="Liu J."/>
        </authorList>
    </citation>
    <scope>NUCLEOTIDE SEQUENCE</scope>
    <source>
        <strain evidence="1">NBU2967</strain>
    </source>
</reference>
<keyword evidence="2" id="KW-1185">Reference proteome</keyword>
<evidence type="ECO:0000313" key="2">
    <source>
        <dbReference type="Proteomes" id="UP001595191"/>
    </source>
</evidence>
<gene>
    <name evidence="1" type="ORF">ACEZ3G_15845</name>
</gene>
<proteinExistence type="predicted"/>